<organism evidence="7 8">
    <name type="scientific">Centaurea solstitialis</name>
    <name type="common">yellow star-thistle</name>
    <dbReference type="NCBI Taxonomy" id="347529"/>
    <lineage>
        <taxon>Eukaryota</taxon>
        <taxon>Viridiplantae</taxon>
        <taxon>Streptophyta</taxon>
        <taxon>Embryophyta</taxon>
        <taxon>Tracheophyta</taxon>
        <taxon>Spermatophyta</taxon>
        <taxon>Magnoliopsida</taxon>
        <taxon>eudicotyledons</taxon>
        <taxon>Gunneridae</taxon>
        <taxon>Pentapetalae</taxon>
        <taxon>asterids</taxon>
        <taxon>campanulids</taxon>
        <taxon>Asterales</taxon>
        <taxon>Asteraceae</taxon>
        <taxon>Carduoideae</taxon>
        <taxon>Cardueae</taxon>
        <taxon>Centaureinae</taxon>
        <taxon>Centaurea</taxon>
    </lineage>
</organism>
<feature type="compositionally biased region" description="Polar residues" evidence="5">
    <location>
        <begin position="497"/>
        <end position="511"/>
    </location>
</feature>
<feature type="compositionally biased region" description="Basic residues" evidence="5">
    <location>
        <begin position="450"/>
        <end position="464"/>
    </location>
</feature>
<reference evidence="7" key="1">
    <citation type="submission" date="2023-03" db="EMBL/GenBank/DDBJ databases">
        <title>Chromosome-scale reference genome and RAD-based genetic map of yellow starthistle (Centaurea solstitialis) reveal putative structural variation and QTLs associated with invader traits.</title>
        <authorList>
            <person name="Reatini B."/>
            <person name="Cang F.A."/>
            <person name="Jiang Q."/>
            <person name="Mckibben M.T.W."/>
            <person name="Barker M.S."/>
            <person name="Rieseberg L.H."/>
            <person name="Dlugosch K.M."/>
        </authorList>
    </citation>
    <scope>NUCLEOTIDE SEQUENCE</scope>
    <source>
        <strain evidence="7">CAN-66</strain>
        <tissue evidence="7">Leaf</tissue>
    </source>
</reference>
<name>A0AA38TTG7_9ASTR</name>
<keyword evidence="8" id="KW-1185">Reference proteome</keyword>
<dbReference type="InterPro" id="IPR006564">
    <property type="entry name" value="Znf_PMZ"/>
</dbReference>
<dbReference type="PROSITE" id="PS50966">
    <property type="entry name" value="ZF_SWIM"/>
    <property type="match status" value="1"/>
</dbReference>
<protein>
    <recommendedName>
        <fullName evidence="6">SWIM-type domain-containing protein</fullName>
    </recommendedName>
</protein>
<sequence>MATAQFLSTHITEQVKMDPNMPLKAIQSHLSEKFEIHVSQSKAMRAKHMANKKIWGDFESQYHQLRDYLNEVKRCNPDTTVKLEVEIEPNLQVETRKFKRVYICLGSLKKGFRAGKRDLLGLDGTFMKGPFPGQILTAVGVDSNHGIYPVAYAIVEAETTNSWKWFLECLGDDLDLQANSNFTFVSDRQKGIIPAIAQMFPSAEHRFCLRHIQENMKLQWKGQAYKDLLWECAAAYTVPQFKTAMEKLKRFNAGCHDWLMKIPLQHWSRAHFTGRCKCDVLLNNMCEVFNKQIVDARDKPIYSCLEYIRVYLMKRIVNVCKVIESKDGPLTPTAQGILDKAKTEASKLHVLFNGEHRYQVSGPMNDQCIVDVRAKTCTCRQWELTGIPCKHAVAANWNMGVNGINVVPEAWVDISYRLTTWKEMYSFKIEPINGRLLWDKTNCPSILLPPKHHKQVGRPKKKGRKAEMKQKQVGTSAKLSRKGKTVTCDKCKHPGHNSRTCKGQGGPSNKT</sequence>
<dbReference type="SMART" id="SM00575">
    <property type="entry name" value="ZnF_PMZ"/>
    <property type="match status" value="1"/>
</dbReference>
<evidence type="ECO:0000256" key="3">
    <source>
        <dbReference type="ARBA" id="ARBA00022833"/>
    </source>
</evidence>
<dbReference type="PANTHER" id="PTHR31973">
    <property type="entry name" value="POLYPROTEIN, PUTATIVE-RELATED"/>
    <property type="match status" value="1"/>
</dbReference>
<evidence type="ECO:0000313" key="8">
    <source>
        <dbReference type="Proteomes" id="UP001172457"/>
    </source>
</evidence>
<evidence type="ECO:0000256" key="2">
    <source>
        <dbReference type="ARBA" id="ARBA00022771"/>
    </source>
</evidence>
<dbReference type="InterPro" id="IPR007527">
    <property type="entry name" value="Znf_SWIM"/>
</dbReference>
<evidence type="ECO:0000256" key="1">
    <source>
        <dbReference type="ARBA" id="ARBA00022723"/>
    </source>
</evidence>
<proteinExistence type="predicted"/>
<keyword evidence="3" id="KW-0862">Zinc</keyword>
<dbReference type="PANTHER" id="PTHR31973:SF190">
    <property type="entry name" value="MULE TRANSPOSASE DOMAIN-CONTAINING PROTEIN"/>
    <property type="match status" value="1"/>
</dbReference>
<dbReference type="InterPro" id="IPR018289">
    <property type="entry name" value="MULE_transposase_dom"/>
</dbReference>
<dbReference type="Proteomes" id="UP001172457">
    <property type="component" value="Chromosome 2"/>
</dbReference>
<dbReference type="Pfam" id="PF10551">
    <property type="entry name" value="MULE"/>
    <property type="match status" value="1"/>
</dbReference>
<dbReference type="GO" id="GO:0008270">
    <property type="term" value="F:zinc ion binding"/>
    <property type="evidence" value="ECO:0007669"/>
    <property type="project" value="UniProtKB-KW"/>
</dbReference>
<keyword evidence="2 4" id="KW-0863">Zinc-finger</keyword>
<feature type="domain" description="SWIM-type" evidence="6">
    <location>
        <begin position="358"/>
        <end position="400"/>
    </location>
</feature>
<keyword evidence="1" id="KW-0479">Metal-binding</keyword>
<dbReference type="AlphaFoldDB" id="A0AA38TTG7"/>
<evidence type="ECO:0000256" key="5">
    <source>
        <dbReference type="SAM" id="MobiDB-lite"/>
    </source>
</evidence>
<dbReference type="EMBL" id="JARYMX010000002">
    <property type="protein sequence ID" value="KAJ9562833.1"/>
    <property type="molecule type" value="Genomic_DNA"/>
</dbReference>
<dbReference type="Pfam" id="PF04434">
    <property type="entry name" value="SWIM"/>
    <property type="match status" value="1"/>
</dbReference>
<evidence type="ECO:0000259" key="6">
    <source>
        <dbReference type="PROSITE" id="PS50966"/>
    </source>
</evidence>
<feature type="region of interest" description="Disordered" evidence="5">
    <location>
        <begin position="449"/>
        <end position="511"/>
    </location>
</feature>
<evidence type="ECO:0000256" key="4">
    <source>
        <dbReference type="PROSITE-ProRule" id="PRU00325"/>
    </source>
</evidence>
<comment type="caution">
    <text evidence="7">The sequence shown here is derived from an EMBL/GenBank/DDBJ whole genome shotgun (WGS) entry which is preliminary data.</text>
</comment>
<gene>
    <name evidence="7" type="ORF">OSB04_007993</name>
</gene>
<accession>A0AA38TTG7</accession>
<evidence type="ECO:0000313" key="7">
    <source>
        <dbReference type="EMBL" id="KAJ9562833.1"/>
    </source>
</evidence>